<organism evidence="1 2">
    <name type="scientific">Thelephora terrestris</name>
    <dbReference type="NCBI Taxonomy" id="56493"/>
    <lineage>
        <taxon>Eukaryota</taxon>
        <taxon>Fungi</taxon>
        <taxon>Dikarya</taxon>
        <taxon>Basidiomycota</taxon>
        <taxon>Agaricomycotina</taxon>
        <taxon>Agaricomycetes</taxon>
        <taxon>Thelephorales</taxon>
        <taxon>Thelephoraceae</taxon>
        <taxon>Thelephora</taxon>
    </lineage>
</organism>
<keyword evidence="2" id="KW-1185">Reference proteome</keyword>
<dbReference type="SUPFAM" id="SSF52047">
    <property type="entry name" value="RNI-like"/>
    <property type="match status" value="1"/>
</dbReference>
<dbReference type="EMBL" id="WIUZ02000013">
    <property type="protein sequence ID" value="KAF9781770.1"/>
    <property type="molecule type" value="Genomic_DNA"/>
</dbReference>
<gene>
    <name evidence="1" type="ORF">BJ322DRAFT_243232</name>
</gene>
<comment type="caution">
    <text evidence="1">The sequence shown here is derived from an EMBL/GenBank/DDBJ whole genome shotgun (WGS) entry which is preliminary data.</text>
</comment>
<protein>
    <recommendedName>
        <fullName evidence="3">F-box domain-containing protein</fullName>
    </recommendedName>
</protein>
<name>A0A9P6L417_9AGAM</name>
<dbReference type="AlphaFoldDB" id="A0A9P6L417"/>
<sequence length="544" mass="60834">MGYPGEALSIPQLLFALNTKLSDQICPFDRTIPEAELSVHKCKVQAALVTINRGLNAYRPVTRLPADILLSIPTYFDSNVIQFELVNLTHVYHYWRETFISAPSLWSNIYVGGLPVPLLALSLERSRSAHIRLRIGPYDYNRFTMVVAPIVTTQRNEYDTLWVDSEWDKIVTLSRLTSNAVSHLRALSLSISTREQDESISAHLPFSRAVTLQELTLRLISHDIRSILDCFRFTKLTVLSLFSTASITHSKVLEFLSISPGLRRVVLDFRRLITDEAPCPRVVLRDLRQLRIDVTASGDSHLRLFTNLICPFAEDVVISVQPIYFGSLEASPLQSSWGFFPRSPRVHAIELEVGRSQIETTYSVRLLFGGGSRFEISFRFVSFVARGIRALPIAYDPNEFSLFQALLRSLRALSPSGVTRLSITGIDPSAIPPSKKYEVSSSIRELLVDVDNLETLTVSSGCLPAVCQALTPRLIPPVVLCPKLNSVELLLPTSSRHQQHFGAELVTMCKARAAAGYAVQNLTSTLPQDSETSIDQLDREFYGM</sequence>
<reference evidence="1" key="2">
    <citation type="submission" date="2020-11" db="EMBL/GenBank/DDBJ databases">
        <authorList>
            <consortium name="DOE Joint Genome Institute"/>
            <person name="Kuo A."/>
            <person name="Miyauchi S."/>
            <person name="Kiss E."/>
            <person name="Drula E."/>
            <person name="Kohler A."/>
            <person name="Sanchez-Garcia M."/>
            <person name="Andreopoulos B."/>
            <person name="Barry K.W."/>
            <person name="Bonito G."/>
            <person name="Buee M."/>
            <person name="Carver A."/>
            <person name="Chen C."/>
            <person name="Cichocki N."/>
            <person name="Clum A."/>
            <person name="Culley D."/>
            <person name="Crous P.W."/>
            <person name="Fauchery L."/>
            <person name="Girlanda M."/>
            <person name="Hayes R."/>
            <person name="Keri Z."/>
            <person name="Labutti K."/>
            <person name="Lipzen A."/>
            <person name="Lombard V."/>
            <person name="Magnuson J."/>
            <person name="Maillard F."/>
            <person name="Morin E."/>
            <person name="Murat C."/>
            <person name="Nolan M."/>
            <person name="Ohm R."/>
            <person name="Pangilinan J."/>
            <person name="Pereira M."/>
            <person name="Perotto S."/>
            <person name="Peter M."/>
            <person name="Riley R."/>
            <person name="Sitrit Y."/>
            <person name="Stielow B."/>
            <person name="Szollosi G."/>
            <person name="Zifcakova L."/>
            <person name="Stursova M."/>
            <person name="Spatafora J.W."/>
            <person name="Tedersoo L."/>
            <person name="Vaario L.-M."/>
            <person name="Yamada A."/>
            <person name="Yan M."/>
            <person name="Wang P."/>
            <person name="Xu J."/>
            <person name="Bruns T."/>
            <person name="Baldrian P."/>
            <person name="Vilgalys R."/>
            <person name="Henrissat B."/>
            <person name="Grigoriev I.V."/>
            <person name="Hibbett D."/>
            <person name="Nagy L.G."/>
            <person name="Martin F.M."/>
        </authorList>
    </citation>
    <scope>NUCLEOTIDE SEQUENCE</scope>
    <source>
        <strain evidence="1">UH-Tt-Lm1</strain>
    </source>
</reference>
<reference evidence="1" key="1">
    <citation type="journal article" date="2020" name="Nat. Commun.">
        <title>Large-scale genome sequencing of mycorrhizal fungi provides insights into the early evolution of symbiotic traits.</title>
        <authorList>
            <person name="Miyauchi S."/>
            <person name="Kiss E."/>
            <person name="Kuo A."/>
            <person name="Drula E."/>
            <person name="Kohler A."/>
            <person name="Sanchez-Garcia M."/>
            <person name="Morin E."/>
            <person name="Andreopoulos B."/>
            <person name="Barry K.W."/>
            <person name="Bonito G."/>
            <person name="Buee M."/>
            <person name="Carver A."/>
            <person name="Chen C."/>
            <person name="Cichocki N."/>
            <person name="Clum A."/>
            <person name="Culley D."/>
            <person name="Crous P.W."/>
            <person name="Fauchery L."/>
            <person name="Girlanda M."/>
            <person name="Hayes R.D."/>
            <person name="Keri Z."/>
            <person name="LaButti K."/>
            <person name="Lipzen A."/>
            <person name="Lombard V."/>
            <person name="Magnuson J."/>
            <person name="Maillard F."/>
            <person name="Murat C."/>
            <person name="Nolan M."/>
            <person name="Ohm R.A."/>
            <person name="Pangilinan J."/>
            <person name="Pereira M.F."/>
            <person name="Perotto S."/>
            <person name="Peter M."/>
            <person name="Pfister S."/>
            <person name="Riley R."/>
            <person name="Sitrit Y."/>
            <person name="Stielow J.B."/>
            <person name="Szollosi G."/>
            <person name="Zifcakova L."/>
            <person name="Stursova M."/>
            <person name="Spatafora J.W."/>
            <person name="Tedersoo L."/>
            <person name="Vaario L.M."/>
            <person name="Yamada A."/>
            <person name="Yan M."/>
            <person name="Wang P."/>
            <person name="Xu J."/>
            <person name="Bruns T."/>
            <person name="Baldrian P."/>
            <person name="Vilgalys R."/>
            <person name="Dunand C."/>
            <person name="Henrissat B."/>
            <person name="Grigoriev I.V."/>
            <person name="Hibbett D."/>
            <person name="Nagy L.G."/>
            <person name="Martin F.M."/>
        </authorList>
    </citation>
    <scope>NUCLEOTIDE SEQUENCE</scope>
    <source>
        <strain evidence="1">UH-Tt-Lm1</strain>
    </source>
</reference>
<evidence type="ECO:0000313" key="2">
    <source>
        <dbReference type="Proteomes" id="UP000736335"/>
    </source>
</evidence>
<evidence type="ECO:0008006" key="3">
    <source>
        <dbReference type="Google" id="ProtNLM"/>
    </source>
</evidence>
<dbReference type="OrthoDB" id="3365698at2759"/>
<proteinExistence type="predicted"/>
<accession>A0A9P6L417</accession>
<evidence type="ECO:0000313" key="1">
    <source>
        <dbReference type="EMBL" id="KAF9781770.1"/>
    </source>
</evidence>
<dbReference type="Proteomes" id="UP000736335">
    <property type="component" value="Unassembled WGS sequence"/>
</dbReference>